<protein>
    <submittedName>
        <fullName evidence="9">Protein possibly involved in post-translational modification of quorum-sensing peptides</fullName>
    </submittedName>
</protein>
<dbReference type="EMBL" id="JJRY01000024">
    <property type="protein sequence ID" value="KEF36628.1"/>
    <property type="molecule type" value="Genomic_DNA"/>
</dbReference>
<dbReference type="AlphaFoldDB" id="A0A072NIE5"/>
<dbReference type="GO" id="GO:0008233">
    <property type="term" value="F:peptidase activity"/>
    <property type="evidence" value="ECO:0007669"/>
    <property type="project" value="UniProtKB-KW"/>
</dbReference>
<proteinExistence type="predicted"/>
<feature type="transmembrane region" description="Helical" evidence="8">
    <location>
        <begin position="138"/>
        <end position="155"/>
    </location>
</feature>
<evidence type="ECO:0000256" key="2">
    <source>
        <dbReference type="ARBA" id="ARBA00022654"/>
    </source>
</evidence>
<evidence type="ECO:0000313" key="9">
    <source>
        <dbReference type="EMBL" id="KEF36628.1"/>
    </source>
</evidence>
<dbReference type="SMART" id="SM00793">
    <property type="entry name" value="AgrB"/>
    <property type="match status" value="1"/>
</dbReference>
<accession>A0A072NIE5</accession>
<name>A0A072NIE5_SCHAZ</name>
<keyword evidence="6 8" id="KW-1133">Transmembrane helix</keyword>
<evidence type="ECO:0000256" key="7">
    <source>
        <dbReference type="ARBA" id="ARBA00023136"/>
    </source>
</evidence>
<evidence type="ECO:0000256" key="1">
    <source>
        <dbReference type="ARBA" id="ARBA00022475"/>
    </source>
</evidence>
<keyword evidence="5" id="KW-0378">Hydrolase</keyword>
<dbReference type="RefSeq" id="WP_035197993.1">
    <property type="nucleotide sequence ID" value="NZ_JJRY01000024.1"/>
</dbReference>
<dbReference type="GO" id="GO:0009372">
    <property type="term" value="P:quorum sensing"/>
    <property type="evidence" value="ECO:0007669"/>
    <property type="project" value="UniProtKB-KW"/>
</dbReference>
<dbReference type="PATRIC" id="fig|1348973.3.peg.4075"/>
<keyword evidence="4 8" id="KW-0812">Transmembrane</keyword>
<evidence type="ECO:0000256" key="3">
    <source>
        <dbReference type="ARBA" id="ARBA00022670"/>
    </source>
</evidence>
<organism evidence="9 10">
    <name type="scientific">Schinkia azotoformans MEV2011</name>
    <dbReference type="NCBI Taxonomy" id="1348973"/>
    <lineage>
        <taxon>Bacteria</taxon>
        <taxon>Bacillati</taxon>
        <taxon>Bacillota</taxon>
        <taxon>Bacilli</taxon>
        <taxon>Bacillales</taxon>
        <taxon>Bacillaceae</taxon>
        <taxon>Calidifontibacillus/Schinkia group</taxon>
        <taxon>Schinkia</taxon>
    </lineage>
</organism>
<sequence length="193" mass="22234">MVNKICSNIIIKLTKNGSFSVEDKEKMTFTLSLMLSDLSKIIILSLIFMLLGNIKFFLITFCISTILRINIGGFHFKKYLSCLLFTSLYYLLLWGIHLSTIPITVMFQLFIISLLIQLVLAPVVSHQRETIRYPNKKIFKFKALLISIATFSLYIINNNPYAKIGVWIVIIQSLLILPQKGVKLYEKNIKYSD</sequence>
<feature type="transmembrane region" description="Helical" evidence="8">
    <location>
        <begin position="79"/>
        <end position="97"/>
    </location>
</feature>
<dbReference type="Pfam" id="PF04647">
    <property type="entry name" value="AgrB"/>
    <property type="match status" value="1"/>
</dbReference>
<feature type="transmembrane region" description="Helical" evidence="8">
    <location>
        <begin position="103"/>
        <end position="126"/>
    </location>
</feature>
<keyword evidence="7 8" id="KW-0472">Membrane</keyword>
<comment type="caution">
    <text evidence="9">The sequence shown here is derived from an EMBL/GenBank/DDBJ whole genome shotgun (WGS) entry which is preliminary data.</text>
</comment>
<evidence type="ECO:0000256" key="8">
    <source>
        <dbReference type="SAM" id="Phobius"/>
    </source>
</evidence>
<evidence type="ECO:0000256" key="5">
    <source>
        <dbReference type="ARBA" id="ARBA00022801"/>
    </source>
</evidence>
<dbReference type="GO" id="GO:0006508">
    <property type="term" value="P:proteolysis"/>
    <property type="evidence" value="ECO:0007669"/>
    <property type="project" value="UniProtKB-KW"/>
</dbReference>
<evidence type="ECO:0000313" key="10">
    <source>
        <dbReference type="Proteomes" id="UP000027936"/>
    </source>
</evidence>
<dbReference type="InterPro" id="IPR006741">
    <property type="entry name" value="AgrB"/>
</dbReference>
<keyword evidence="2" id="KW-0673">Quorum sensing</keyword>
<feature type="transmembrane region" description="Helical" evidence="8">
    <location>
        <begin position="161"/>
        <end position="177"/>
    </location>
</feature>
<dbReference type="Proteomes" id="UP000027936">
    <property type="component" value="Unassembled WGS sequence"/>
</dbReference>
<dbReference type="GO" id="GO:0016020">
    <property type="term" value="C:membrane"/>
    <property type="evidence" value="ECO:0007669"/>
    <property type="project" value="InterPro"/>
</dbReference>
<gene>
    <name evidence="9" type="ORF">M670_04190</name>
</gene>
<reference evidence="9 10" key="1">
    <citation type="submission" date="2014-04" db="EMBL/GenBank/DDBJ databases">
        <title>Draft genome sequence of Bacillus azotoformans MEV2011, a (co-) denitrifying strain unable to grow in the presence of oxygen.</title>
        <authorList>
            <person name="Nielsen M."/>
            <person name="Schreiber L."/>
            <person name="Finster K."/>
            <person name="Schramm A."/>
        </authorList>
    </citation>
    <scope>NUCLEOTIDE SEQUENCE [LARGE SCALE GENOMIC DNA]</scope>
    <source>
        <strain evidence="9 10">MEV2011</strain>
    </source>
</reference>
<keyword evidence="3" id="KW-0645">Protease</keyword>
<keyword evidence="1" id="KW-1003">Cell membrane</keyword>
<feature type="transmembrane region" description="Helical" evidence="8">
    <location>
        <begin position="41"/>
        <end position="67"/>
    </location>
</feature>
<evidence type="ECO:0000256" key="4">
    <source>
        <dbReference type="ARBA" id="ARBA00022692"/>
    </source>
</evidence>
<evidence type="ECO:0000256" key="6">
    <source>
        <dbReference type="ARBA" id="ARBA00022989"/>
    </source>
</evidence>